<dbReference type="PANTHER" id="PTHR30055:SF234">
    <property type="entry name" value="HTH-TYPE TRANSCRIPTIONAL REGULATOR BETI"/>
    <property type="match status" value="1"/>
</dbReference>
<evidence type="ECO:0000256" key="4">
    <source>
        <dbReference type="PROSITE-ProRule" id="PRU00335"/>
    </source>
</evidence>
<gene>
    <name evidence="6" type="ORF">Airi02_033670</name>
</gene>
<evidence type="ECO:0000256" key="1">
    <source>
        <dbReference type="ARBA" id="ARBA00023015"/>
    </source>
</evidence>
<dbReference type="GO" id="GO:0003700">
    <property type="term" value="F:DNA-binding transcription factor activity"/>
    <property type="evidence" value="ECO:0007669"/>
    <property type="project" value="TreeGrafter"/>
</dbReference>
<evidence type="ECO:0000313" key="6">
    <source>
        <dbReference type="EMBL" id="GLY85438.1"/>
    </source>
</evidence>
<protein>
    <submittedName>
        <fullName evidence="6">TetR family transcriptional regulator</fullName>
    </submittedName>
</protein>
<dbReference type="InterPro" id="IPR036271">
    <property type="entry name" value="Tet_transcr_reg_TetR-rel_C_sf"/>
</dbReference>
<reference evidence="6" key="1">
    <citation type="submission" date="2023-03" db="EMBL/GenBank/DDBJ databases">
        <title>Actinoallomurus iriomotensis NBRC 103684.</title>
        <authorList>
            <person name="Ichikawa N."/>
            <person name="Sato H."/>
            <person name="Tonouchi N."/>
        </authorList>
    </citation>
    <scope>NUCLEOTIDE SEQUENCE</scope>
    <source>
        <strain evidence="6">NBRC 103684</strain>
    </source>
</reference>
<dbReference type="InterPro" id="IPR049445">
    <property type="entry name" value="TetR_SbtR-like_C"/>
</dbReference>
<dbReference type="InterPro" id="IPR050109">
    <property type="entry name" value="HTH-type_TetR-like_transc_reg"/>
</dbReference>
<dbReference type="Pfam" id="PF21597">
    <property type="entry name" value="TetR_C_43"/>
    <property type="match status" value="1"/>
</dbReference>
<evidence type="ECO:0000256" key="2">
    <source>
        <dbReference type="ARBA" id="ARBA00023125"/>
    </source>
</evidence>
<name>A0A9W6S1G0_9ACTN</name>
<keyword evidence="1" id="KW-0805">Transcription regulation</keyword>
<dbReference type="Gene3D" id="1.10.357.10">
    <property type="entry name" value="Tetracycline Repressor, domain 2"/>
    <property type="match status" value="1"/>
</dbReference>
<comment type="caution">
    <text evidence="6">The sequence shown here is derived from an EMBL/GenBank/DDBJ whole genome shotgun (WGS) entry which is preliminary data.</text>
</comment>
<feature type="DNA-binding region" description="H-T-H motif" evidence="4">
    <location>
        <begin position="38"/>
        <end position="57"/>
    </location>
</feature>
<feature type="domain" description="HTH tetR-type" evidence="5">
    <location>
        <begin position="16"/>
        <end position="75"/>
    </location>
</feature>
<dbReference type="PROSITE" id="PS50977">
    <property type="entry name" value="HTH_TETR_2"/>
    <property type="match status" value="1"/>
</dbReference>
<evidence type="ECO:0000259" key="5">
    <source>
        <dbReference type="PROSITE" id="PS50977"/>
    </source>
</evidence>
<dbReference type="GO" id="GO:0000976">
    <property type="term" value="F:transcription cis-regulatory region binding"/>
    <property type="evidence" value="ECO:0007669"/>
    <property type="project" value="TreeGrafter"/>
</dbReference>
<dbReference type="PRINTS" id="PR00455">
    <property type="entry name" value="HTHTETR"/>
</dbReference>
<keyword evidence="2 4" id="KW-0238">DNA-binding</keyword>
<dbReference type="Proteomes" id="UP001165074">
    <property type="component" value="Unassembled WGS sequence"/>
</dbReference>
<proteinExistence type="predicted"/>
<evidence type="ECO:0000256" key="3">
    <source>
        <dbReference type="ARBA" id="ARBA00023163"/>
    </source>
</evidence>
<sequence>MDGTQKTPAPLRADARRNREQIIEAARRLFVRIGADVPMEDIARAAGVGIGTLYRRFPDRDELIKAVSLDNFTRLAELAHRVEREEPDPAVALTTLLHSALDLRLGITMTAVSARAYRAIQDSPSIAEHRDEVIAVGRRLLHRAQERGAIRSDIDIGDTVLALAMVSRLAPLADDDLGEMVFRRLFVLMMDGLRTVPGSPLPGRSIDYQDVDELRRRGGFAGFGKLDPPDSPGFDDS</sequence>
<dbReference type="EMBL" id="BSTK01000004">
    <property type="protein sequence ID" value="GLY85438.1"/>
    <property type="molecule type" value="Genomic_DNA"/>
</dbReference>
<dbReference type="RefSeq" id="WP_285572343.1">
    <property type="nucleotide sequence ID" value="NZ_BSTK01000004.1"/>
</dbReference>
<dbReference type="AlphaFoldDB" id="A0A9W6S1G0"/>
<dbReference type="InterPro" id="IPR001647">
    <property type="entry name" value="HTH_TetR"/>
</dbReference>
<keyword evidence="7" id="KW-1185">Reference proteome</keyword>
<keyword evidence="3" id="KW-0804">Transcription</keyword>
<accession>A0A9W6S1G0</accession>
<organism evidence="6 7">
    <name type="scientific">Actinoallomurus iriomotensis</name>
    <dbReference type="NCBI Taxonomy" id="478107"/>
    <lineage>
        <taxon>Bacteria</taxon>
        <taxon>Bacillati</taxon>
        <taxon>Actinomycetota</taxon>
        <taxon>Actinomycetes</taxon>
        <taxon>Streptosporangiales</taxon>
        <taxon>Thermomonosporaceae</taxon>
        <taxon>Actinoallomurus</taxon>
    </lineage>
</organism>
<dbReference type="PANTHER" id="PTHR30055">
    <property type="entry name" value="HTH-TYPE TRANSCRIPTIONAL REGULATOR RUTR"/>
    <property type="match status" value="1"/>
</dbReference>
<dbReference type="SUPFAM" id="SSF46689">
    <property type="entry name" value="Homeodomain-like"/>
    <property type="match status" value="1"/>
</dbReference>
<dbReference type="InterPro" id="IPR009057">
    <property type="entry name" value="Homeodomain-like_sf"/>
</dbReference>
<dbReference type="SUPFAM" id="SSF48498">
    <property type="entry name" value="Tetracyclin repressor-like, C-terminal domain"/>
    <property type="match status" value="1"/>
</dbReference>
<evidence type="ECO:0000313" key="7">
    <source>
        <dbReference type="Proteomes" id="UP001165074"/>
    </source>
</evidence>
<dbReference type="Pfam" id="PF00440">
    <property type="entry name" value="TetR_N"/>
    <property type="match status" value="1"/>
</dbReference>